<keyword evidence="1" id="KW-0479">Metal-binding</keyword>
<feature type="domain" description="RING-type" evidence="5">
    <location>
        <begin position="21"/>
        <end position="59"/>
    </location>
</feature>
<keyword evidence="3" id="KW-0862">Zinc</keyword>
<evidence type="ECO:0000259" key="5">
    <source>
        <dbReference type="PROSITE" id="PS50089"/>
    </source>
</evidence>
<evidence type="ECO:0000256" key="4">
    <source>
        <dbReference type="PROSITE-ProRule" id="PRU00175"/>
    </source>
</evidence>
<dbReference type="PROSITE" id="PS50089">
    <property type="entry name" value="ZF_RING_2"/>
    <property type="match status" value="1"/>
</dbReference>
<dbReference type="GO" id="GO:0061630">
    <property type="term" value="F:ubiquitin protein ligase activity"/>
    <property type="evidence" value="ECO:0007669"/>
    <property type="project" value="InterPro"/>
</dbReference>
<dbReference type="PANTHER" id="PTHR44080">
    <property type="entry name" value="E3 UBIQUITIN-PROTEIN LIGASE COP1"/>
    <property type="match status" value="1"/>
</dbReference>
<keyword evidence="2 4" id="KW-0863">Zinc-finger</keyword>
<dbReference type="SMART" id="SM00184">
    <property type="entry name" value="RING"/>
    <property type="match status" value="1"/>
</dbReference>
<sequence>MEKGQNNLKINVDPILDQFECLVCMNHFRTPHITKCGHSFCQDCIFECLNLKKQCPHCNEGCQPEEVIRNYQLEDLLNQLNEAKKAESEKYFDKIANNEDDEAGIVKDKSPIETVFLLNLREGLLKYQKYYQTLLDEKSKLIEDIDKKFAIKFMEDGEAFQATIESEKQQRITECEGKFREVIDMLVQNYSNAVGSAIPEPEALPVRVTVKISNKNISFKEISMKSYDCMNDIKRMVIDRFKDMNNPVEEWGKDVQIYIRGPLVVRKREEDKNEWDIDEGMDPDKVLGKTMKVNNMLTTRDKLGIQNGSTIEIYGTIKLKSDLPKKCMKVDFVKGQGEKYDYFKCNTCNLKWLCEACSDCCHISQGHEIVPFLVDHTPDWACCYCVKKKKCFIRQ</sequence>
<dbReference type="Gene3D" id="3.30.40.10">
    <property type="entry name" value="Zinc/RING finger domain, C3HC4 (zinc finger)"/>
    <property type="match status" value="1"/>
</dbReference>
<comment type="caution">
    <text evidence="6">The sequence shown here is derived from an EMBL/GenBank/DDBJ whole genome shotgun (WGS) entry which is preliminary data.</text>
</comment>
<dbReference type="Proteomes" id="UP001295684">
    <property type="component" value="Unassembled WGS sequence"/>
</dbReference>
<dbReference type="SUPFAM" id="SSF57850">
    <property type="entry name" value="RING/U-box"/>
    <property type="match status" value="1"/>
</dbReference>
<keyword evidence="7" id="KW-1185">Reference proteome</keyword>
<dbReference type="Pfam" id="PF13923">
    <property type="entry name" value="zf-C3HC4_2"/>
    <property type="match status" value="1"/>
</dbReference>
<dbReference type="GO" id="GO:0008270">
    <property type="term" value="F:zinc ion binding"/>
    <property type="evidence" value="ECO:0007669"/>
    <property type="project" value="UniProtKB-KW"/>
</dbReference>
<dbReference type="InterPro" id="IPR013083">
    <property type="entry name" value="Znf_RING/FYVE/PHD"/>
</dbReference>
<proteinExistence type="predicted"/>
<dbReference type="InterPro" id="IPR042755">
    <property type="entry name" value="COP1"/>
</dbReference>
<dbReference type="InterPro" id="IPR017907">
    <property type="entry name" value="Znf_RING_CS"/>
</dbReference>
<protein>
    <recommendedName>
        <fullName evidence="5">RING-type domain-containing protein</fullName>
    </recommendedName>
</protein>
<dbReference type="PROSITE" id="PS00518">
    <property type="entry name" value="ZF_RING_1"/>
    <property type="match status" value="1"/>
</dbReference>
<evidence type="ECO:0000256" key="1">
    <source>
        <dbReference type="ARBA" id="ARBA00022723"/>
    </source>
</evidence>
<evidence type="ECO:0000313" key="6">
    <source>
        <dbReference type="EMBL" id="CAI2369761.1"/>
    </source>
</evidence>
<evidence type="ECO:0000256" key="2">
    <source>
        <dbReference type="ARBA" id="ARBA00022771"/>
    </source>
</evidence>
<gene>
    <name evidence="6" type="ORF">ECRASSUSDP1_LOCUS11064</name>
</gene>
<name>A0AAD1XFN2_EUPCR</name>
<evidence type="ECO:0000313" key="7">
    <source>
        <dbReference type="Proteomes" id="UP001295684"/>
    </source>
</evidence>
<organism evidence="6 7">
    <name type="scientific">Euplotes crassus</name>
    <dbReference type="NCBI Taxonomy" id="5936"/>
    <lineage>
        <taxon>Eukaryota</taxon>
        <taxon>Sar</taxon>
        <taxon>Alveolata</taxon>
        <taxon>Ciliophora</taxon>
        <taxon>Intramacronucleata</taxon>
        <taxon>Spirotrichea</taxon>
        <taxon>Hypotrichia</taxon>
        <taxon>Euplotida</taxon>
        <taxon>Euplotidae</taxon>
        <taxon>Moneuplotes</taxon>
    </lineage>
</organism>
<accession>A0AAD1XFN2</accession>
<reference evidence="6" key="1">
    <citation type="submission" date="2023-07" db="EMBL/GenBank/DDBJ databases">
        <authorList>
            <consortium name="AG Swart"/>
            <person name="Singh M."/>
            <person name="Singh A."/>
            <person name="Seah K."/>
            <person name="Emmerich C."/>
        </authorList>
    </citation>
    <scope>NUCLEOTIDE SEQUENCE</scope>
    <source>
        <strain evidence="6">DP1</strain>
    </source>
</reference>
<evidence type="ECO:0000256" key="3">
    <source>
        <dbReference type="ARBA" id="ARBA00022833"/>
    </source>
</evidence>
<dbReference type="AlphaFoldDB" id="A0AAD1XFN2"/>
<dbReference type="InterPro" id="IPR001841">
    <property type="entry name" value="Znf_RING"/>
</dbReference>
<dbReference type="EMBL" id="CAMPGE010010916">
    <property type="protein sequence ID" value="CAI2369761.1"/>
    <property type="molecule type" value="Genomic_DNA"/>
</dbReference>